<dbReference type="SUPFAM" id="SSF52540">
    <property type="entry name" value="P-loop containing nucleoside triphosphate hydrolases"/>
    <property type="match status" value="1"/>
</dbReference>
<dbReference type="OrthoDB" id="163438at2759"/>
<name>A0A3N2PN13_SODAK</name>
<reference evidence="6 7" key="1">
    <citation type="journal article" date="2018" name="Mol. Ecol.">
        <title>The obligate alkalophilic soda-lake fungus Sodiomyces alkalinus has shifted to a protein diet.</title>
        <authorList>
            <person name="Grum-Grzhimaylo A.A."/>
            <person name="Falkoski D.L."/>
            <person name="van den Heuvel J."/>
            <person name="Valero-Jimenez C.A."/>
            <person name="Min B."/>
            <person name="Choi I.G."/>
            <person name="Lipzen A."/>
            <person name="Daum C.G."/>
            <person name="Aanen D.K."/>
            <person name="Tsang A."/>
            <person name="Henrissat B."/>
            <person name="Bilanenko E.N."/>
            <person name="de Vries R.P."/>
            <person name="van Kan J.A.L."/>
            <person name="Grigoriev I.V."/>
            <person name="Debets A.J.M."/>
        </authorList>
    </citation>
    <scope>NUCLEOTIDE SEQUENCE [LARGE SCALE GENOMIC DNA]</scope>
    <source>
        <strain evidence="6 7">F11</strain>
    </source>
</reference>
<dbReference type="InterPro" id="IPR036770">
    <property type="entry name" value="Ankyrin_rpt-contain_sf"/>
</dbReference>
<dbReference type="SMART" id="SM00248">
    <property type="entry name" value="ANK"/>
    <property type="match status" value="5"/>
</dbReference>
<sequence>MSLTSKMNHFDTSTTLVEPEPASRTSRLLKALPSARLGKVFGRRKKSRSASKEGSKSPKAKQHVSRPTSPSQCGQDTPSPQETSISACPDVTVVAAPTPSYDLWDIAYDELRKADGKRILVERFEKLLSSKLKTLEDREPVESGHPDNGTIDSEENRISKEREARRGQMKEILDMGRENMRKQALKLRVGTWEVDFRDKAEKAAGFIEWFQSWAGKASQASLESTLVWAAVSLTFPLLTNPVDARQSRDEGFKEVLALTKYYTAHEHEILGRSGNNKEELRERILKTYKAVLEFQVHSALCFHNSRFERSKDYILRPEKWNTMLDTIKSRHEEVRTFSQTIGLAETLGKLDEIKEEVKDVPRQLAQVTDLLCRTLEVNEEALALTRENNQIQKSQTPLLKEIHEAVVMKQTKEIARSEEEEEILKLLTKNLPSYGTSPEAIKDLIPGLVEGTGRWLLQNGDYQQWLAEPSGLLLISGNPGCGKSVISKHLIDHALPDAGHATVCYFFFDQHEIAQALCTLLHQLFTARPNLLKHATSAYQRYQDMMATRPDVLWKVLEEATLSEDTRPVALVLDALDQCPEDIAGFIGRRYRSGRLKISITTRAYSAITAEVEASRGGPLYRIFGELGDSTSIISEEVALVVKSQISTLGSAWPAKAKARLQEKMLQVRNPTYLWVRLIFEALQPRRGGNEFLPSLSNIEKLISKLPQSVNEAYDMIIDTAANEDAFKPIMGMIIAAKRPLTVREMNVAIHLSPSTTSFQELKDDVIDLIDDDAFEHILRQWSGLFIIIEKRRIYFLHETAKEFFTMMPTSTSPKPCLRWQGSISLNQAHTTILEACMRVLLLTDLLDESGQPELLEGERLPKRILLDEVFVRFRESEDAGFPFAIYASLNWTEHVRVLGPVPPPLESAYERLCDLSNGLCLSWLNLYLYSRLYIMLAPSNLNTISLKALMGHRTQVMEDVRNDNLWLDFYTPESECEDCLAQPLPPLLAAIMGEHLELAKDLLDNGANPNQTFMMYSPLDWIMEANSSAMRGLIPHLLQKGASTTPVSLPGYDSLPCPLYVAAKRGTATVAETLLVHEKSIGSADPLSIIDPCWGQTPFHVVSNPETMKVLLQHRVDSPLVKDEKGYTPLATVCGVELKKMLLEACHSEITQAQLRQALDRACNAAEVALLFEYGADSRTNGTLPLLSDLWDSSWPQSATSQVEMLQKLLKHCDPEARNELGETALLKYVSVGGTEVVVKGLLAHGVDGRATDCHGRTALHLACSRQSPSVSVVQLLLNNLPKDTLSARDRYGRTAEHYARDQSHIELVDLLVKYGLDIEAVASDGRTPLPCAISS</sequence>
<dbReference type="InterPro" id="IPR056884">
    <property type="entry name" value="NPHP3-like_N"/>
</dbReference>
<feature type="repeat" description="ANK" evidence="2">
    <location>
        <begin position="1256"/>
        <end position="1281"/>
    </location>
</feature>
<dbReference type="Pfam" id="PF24883">
    <property type="entry name" value="NPHP3_N"/>
    <property type="match status" value="1"/>
</dbReference>
<keyword evidence="2" id="KW-0040">ANK repeat</keyword>
<feature type="region of interest" description="Disordered" evidence="3">
    <location>
        <begin position="138"/>
        <end position="167"/>
    </location>
</feature>
<evidence type="ECO:0000256" key="2">
    <source>
        <dbReference type="PROSITE-ProRule" id="PRU00023"/>
    </source>
</evidence>
<feature type="compositionally biased region" description="Polar residues" evidence="3">
    <location>
        <begin position="65"/>
        <end position="86"/>
    </location>
</feature>
<dbReference type="InterPro" id="IPR027417">
    <property type="entry name" value="P-loop_NTPase"/>
</dbReference>
<dbReference type="PROSITE" id="PS50297">
    <property type="entry name" value="ANK_REP_REGION"/>
    <property type="match status" value="2"/>
</dbReference>
<feature type="compositionally biased region" description="Basic and acidic residues" evidence="3">
    <location>
        <begin position="154"/>
        <end position="167"/>
    </location>
</feature>
<keyword evidence="7" id="KW-1185">Reference proteome</keyword>
<dbReference type="InterPro" id="IPR031359">
    <property type="entry name" value="NACHT_N"/>
</dbReference>
<evidence type="ECO:0000256" key="1">
    <source>
        <dbReference type="ARBA" id="ARBA00022737"/>
    </source>
</evidence>
<evidence type="ECO:0000256" key="3">
    <source>
        <dbReference type="SAM" id="MobiDB-lite"/>
    </source>
</evidence>
<feature type="compositionally biased region" description="Polar residues" evidence="3">
    <location>
        <begin position="1"/>
        <end position="16"/>
    </location>
</feature>
<dbReference type="PANTHER" id="PTHR10039">
    <property type="entry name" value="AMELOGENIN"/>
    <property type="match status" value="1"/>
</dbReference>
<dbReference type="Pfam" id="PF12796">
    <property type="entry name" value="Ank_2"/>
    <property type="match status" value="1"/>
</dbReference>
<dbReference type="Pfam" id="PF17100">
    <property type="entry name" value="NACHT_N"/>
    <property type="match status" value="1"/>
</dbReference>
<feature type="domain" description="Nephrocystin 3-like N-terminal" evidence="5">
    <location>
        <begin position="451"/>
        <end position="601"/>
    </location>
</feature>
<proteinExistence type="predicted"/>
<feature type="repeat" description="ANK" evidence="2">
    <location>
        <begin position="1293"/>
        <end position="1325"/>
    </location>
</feature>
<dbReference type="Gene3D" id="1.25.40.20">
    <property type="entry name" value="Ankyrin repeat-containing domain"/>
    <property type="match status" value="2"/>
</dbReference>
<dbReference type="PROSITE" id="PS50088">
    <property type="entry name" value="ANK_REPEAT"/>
    <property type="match status" value="2"/>
</dbReference>
<evidence type="ECO:0000313" key="6">
    <source>
        <dbReference type="EMBL" id="ROT35814.1"/>
    </source>
</evidence>
<gene>
    <name evidence="6" type="ORF">SODALDRAFT_51881</name>
</gene>
<dbReference type="Proteomes" id="UP000272025">
    <property type="component" value="Unassembled WGS sequence"/>
</dbReference>
<evidence type="ECO:0000259" key="4">
    <source>
        <dbReference type="Pfam" id="PF17100"/>
    </source>
</evidence>
<dbReference type="SUPFAM" id="SSF48403">
    <property type="entry name" value="Ankyrin repeat"/>
    <property type="match status" value="1"/>
</dbReference>
<dbReference type="GeneID" id="39583912"/>
<feature type="region of interest" description="Disordered" evidence="3">
    <location>
        <begin position="1"/>
        <end position="86"/>
    </location>
</feature>
<accession>A0A3N2PN13</accession>
<feature type="domain" description="NWD NACHT-NTPase N-terminal" evidence="4">
    <location>
        <begin position="102"/>
        <end position="335"/>
    </location>
</feature>
<evidence type="ECO:0008006" key="8">
    <source>
        <dbReference type="Google" id="ProtNLM"/>
    </source>
</evidence>
<dbReference type="STRING" id="1314773.A0A3N2PN13"/>
<dbReference type="EMBL" id="ML119060">
    <property type="protein sequence ID" value="ROT35814.1"/>
    <property type="molecule type" value="Genomic_DNA"/>
</dbReference>
<evidence type="ECO:0000313" key="7">
    <source>
        <dbReference type="Proteomes" id="UP000272025"/>
    </source>
</evidence>
<keyword evidence="1" id="KW-0677">Repeat</keyword>
<dbReference type="Gene3D" id="3.40.50.300">
    <property type="entry name" value="P-loop containing nucleotide triphosphate hydrolases"/>
    <property type="match status" value="1"/>
</dbReference>
<organism evidence="6 7">
    <name type="scientific">Sodiomyces alkalinus (strain CBS 110278 / VKM F-3762 / F11)</name>
    <name type="common">Alkaliphilic filamentous fungus</name>
    <dbReference type="NCBI Taxonomy" id="1314773"/>
    <lineage>
        <taxon>Eukaryota</taxon>
        <taxon>Fungi</taxon>
        <taxon>Dikarya</taxon>
        <taxon>Ascomycota</taxon>
        <taxon>Pezizomycotina</taxon>
        <taxon>Sordariomycetes</taxon>
        <taxon>Hypocreomycetidae</taxon>
        <taxon>Glomerellales</taxon>
        <taxon>Plectosphaerellaceae</taxon>
        <taxon>Sodiomyces</taxon>
    </lineage>
</organism>
<dbReference type="InterPro" id="IPR002110">
    <property type="entry name" value="Ankyrin_rpt"/>
</dbReference>
<protein>
    <recommendedName>
        <fullName evidence="8">NACHT domain-containing protein</fullName>
    </recommendedName>
</protein>
<dbReference type="RefSeq" id="XP_028463620.1">
    <property type="nucleotide sequence ID" value="XM_028615435.1"/>
</dbReference>
<evidence type="ECO:0000259" key="5">
    <source>
        <dbReference type="Pfam" id="PF24883"/>
    </source>
</evidence>